<keyword evidence="2" id="KW-1185">Reference proteome</keyword>
<evidence type="ECO:0008006" key="3">
    <source>
        <dbReference type="Google" id="ProtNLM"/>
    </source>
</evidence>
<name>A0ABS9WEC3_9ACTN</name>
<comment type="caution">
    <text evidence="1">The sequence shown here is derived from an EMBL/GenBank/DDBJ whole genome shotgun (WGS) entry which is preliminary data.</text>
</comment>
<organism evidence="1 2">
    <name type="scientific">Adlercreutzia faecimuris</name>
    <dbReference type="NCBI Taxonomy" id="2897341"/>
    <lineage>
        <taxon>Bacteria</taxon>
        <taxon>Bacillati</taxon>
        <taxon>Actinomycetota</taxon>
        <taxon>Coriobacteriia</taxon>
        <taxon>Eggerthellales</taxon>
        <taxon>Eggerthellaceae</taxon>
        <taxon>Adlercreutzia</taxon>
    </lineage>
</organism>
<accession>A0ABS9WEC3</accession>
<sequence>MDKMLLILDTLPEIGRVYDPDYEAMRLPFEVRVAYAGRYGVYYTVDEEERQVIVFAIEDQRRNPLNRFYGVYPHEA</sequence>
<gene>
    <name evidence="1" type="ORF">LPT13_02455</name>
</gene>
<evidence type="ECO:0000313" key="1">
    <source>
        <dbReference type="EMBL" id="MCI2241213.1"/>
    </source>
</evidence>
<evidence type="ECO:0000313" key="2">
    <source>
        <dbReference type="Proteomes" id="UP001430755"/>
    </source>
</evidence>
<proteinExistence type="predicted"/>
<dbReference type="RefSeq" id="WP_242163149.1">
    <property type="nucleotide sequence ID" value="NZ_JAJMLW010000001.1"/>
</dbReference>
<dbReference type="EMBL" id="JAJMLW010000001">
    <property type="protein sequence ID" value="MCI2241213.1"/>
    <property type="molecule type" value="Genomic_DNA"/>
</dbReference>
<dbReference type="Proteomes" id="UP001430755">
    <property type="component" value="Unassembled WGS sequence"/>
</dbReference>
<protein>
    <recommendedName>
        <fullName evidence="3">Type II toxin-antitoxin system RelE/ParE family toxin</fullName>
    </recommendedName>
</protein>
<reference evidence="1" key="1">
    <citation type="submission" date="2021-11" db="EMBL/GenBank/DDBJ databases">
        <title>A Novel Adlercreutzia Species, isolated from a Allomyrina dichotoma larva feces.</title>
        <authorList>
            <person name="Suh M.K."/>
        </authorList>
    </citation>
    <scope>NUCLEOTIDE SEQUENCE</scope>
    <source>
        <strain evidence="1">JBNU-10</strain>
    </source>
</reference>